<dbReference type="STRING" id="1121291.SAMN02745134_00814"/>
<dbReference type="Proteomes" id="UP000192468">
    <property type="component" value="Unassembled WGS sequence"/>
</dbReference>
<dbReference type="EMBL" id="FWXH01000002">
    <property type="protein sequence ID" value="SMC19369.1"/>
    <property type="molecule type" value="Genomic_DNA"/>
</dbReference>
<dbReference type="OrthoDB" id="1934523at2"/>
<dbReference type="AlphaFoldDB" id="A0A1W1X5X8"/>
<protein>
    <submittedName>
        <fullName evidence="1">Uncharacterized protein</fullName>
    </submittedName>
</protein>
<evidence type="ECO:0000313" key="1">
    <source>
        <dbReference type="EMBL" id="SMC19369.1"/>
    </source>
</evidence>
<keyword evidence="2" id="KW-1185">Reference proteome</keyword>
<accession>A0A1W1X5X8</accession>
<organism evidence="1 2">
    <name type="scientific">Clostridium acidisoli DSM 12555</name>
    <dbReference type="NCBI Taxonomy" id="1121291"/>
    <lineage>
        <taxon>Bacteria</taxon>
        <taxon>Bacillati</taxon>
        <taxon>Bacillota</taxon>
        <taxon>Clostridia</taxon>
        <taxon>Eubacteriales</taxon>
        <taxon>Clostridiaceae</taxon>
        <taxon>Clostridium</taxon>
    </lineage>
</organism>
<reference evidence="1 2" key="1">
    <citation type="submission" date="2017-04" db="EMBL/GenBank/DDBJ databases">
        <authorList>
            <person name="Afonso C.L."/>
            <person name="Miller P.J."/>
            <person name="Scott M.A."/>
            <person name="Spackman E."/>
            <person name="Goraichik I."/>
            <person name="Dimitrov K.M."/>
            <person name="Suarez D.L."/>
            <person name="Swayne D.E."/>
        </authorList>
    </citation>
    <scope>NUCLEOTIDE SEQUENCE [LARGE SCALE GENOMIC DNA]</scope>
    <source>
        <strain evidence="1 2">DSM 12555</strain>
    </source>
</reference>
<name>A0A1W1X5X8_9CLOT</name>
<dbReference type="RefSeq" id="WP_084113989.1">
    <property type="nucleotide sequence ID" value="NZ_FWXH01000002.1"/>
</dbReference>
<proteinExistence type="predicted"/>
<gene>
    <name evidence="1" type="ORF">SAMN02745134_00814</name>
</gene>
<sequence>MDKIIDIEKRYSKELEDIRYILQNLENGRYYENTNVRMDGYLSTNITKLKEELNDLLNKIEYNKESEHEKLAEAIKDIQL</sequence>
<evidence type="ECO:0000313" key="2">
    <source>
        <dbReference type="Proteomes" id="UP000192468"/>
    </source>
</evidence>